<dbReference type="PANTHER" id="PTHR45931:SF16">
    <property type="entry name" value="RING_U-BOX SUPERFAMILY PROTEIN"/>
    <property type="match status" value="1"/>
</dbReference>
<dbReference type="InterPro" id="IPR001841">
    <property type="entry name" value="Znf_RING"/>
</dbReference>
<evidence type="ECO:0000313" key="6">
    <source>
        <dbReference type="EMBL" id="OAY52735.1"/>
    </source>
</evidence>
<keyword evidence="7" id="KW-1185">Reference proteome</keyword>
<accession>A0A2C9W1E1</accession>
<evidence type="ECO:0000256" key="3">
    <source>
        <dbReference type="ARBA" id="ARBA00022833"/>
    </source>
</evidence>
<dbReference type="GO" id="GO:0008270">
    <property type="term" value="F:zinc ion binding"/>
    <property type="evidence" value="ECO:0007669"/>
    <property type="project" value="UniProtKB-KW"/>
</dbReference>
<dbReference type="InterPro" id="IPR051834">
    <property type="entry name" value="RING_finger_E3_ligase"/>
</dbReference>
<proteinExistence type="predicted"/>
<dbReference type="InterPro" id="IPR013083">
    <property type="entry name" value="Znf_RING/FYVE/PHD"/>
</dbReference>
<keyword evidence="3" id="KW-0862">Zinc</keyword>
<protein>
    <recommendedName>
        <fullName evidence="5">RING-type domain-containing protein</fullName>
    </recommendedName>
</protein>
<gene>
    <name evidence="6" type="ORF">MANES_04G106800v8</name>
</gene>
<comment type="caution">
    <text evidence="6">The sequence shown here is derived from an EMBL/GenBank/DDBJ whole genome shotgun (WGS) entry which is preliminary data.</text>
</comment>
<name>A0A2C9W1E1_MANES</name>
<keyword evidence="2 4" id="KW-0863">Zinc-finger</keyword>
<dbReference type="EMBL" id="CM004390">
    <property type="protein sequence ID" value="OAY52735.1"/>
    <property type="molecule type" value="Genomic_DNA"/>
</dbReference>
<dbReference type="SMART" id="SM00184">
    <property type="entry name" value="RING"/>
    <property type="match status" value="1"/>
</dbReference>
<sequence length="228" mass="26117">MAATKVDLKLNSTSLLLNPMTPPIFFLEIRFRFNYRKLLRNLEGDLIEIEARPVGPTSSFLFEIQSSDLFYEQPCKSHLYYLFSSFNLDESVRDILAYRIACFLVFRANQQPFLARHVVADTEITRDYLIHGDSVDLTMIIDDEPREVVPRGASTSSLNKLKKQSFFAKRSGDGDGLSDDCVICLEGLSGSREALTKMTCNHIFHERCIFGWLQVQNSCPICRRELED</sequence>
<evidence type="ECO:0000259" key="5">
    <source>
        <dbReference type="PROSITE" id="PS50089"/>
    </source>
</evidence>
<evidence type="ECO:0000256" key="2">
    <source>
        <dbReference type="ARBA" id="ARBA00022771"/>
    </source>
</evidence>
<evidence type="ECO:0000256" key="4">
    <source>
        <dbReference type="PROSITE-ProRule" id="PRU00175"/>
    </source>
</evidence>
<dbReference type="Pfam" id="PF13639">
    <property type="entry name" value="zf-RING_2"/>
    <property type="match status" value="1"/>
</dbReference>
<dbReference type="OrthoDB" id="827544at2759"/>
<dbReference type="Gene3D" id="3.30.40.10">
    <property type="entry name" value="Zinc/RING finger domain, C3HC4 (zinc finger)"/>
    <property type="match status" value="1"/>
</dbReference>
<dbReference type="Proteomes" id="UP000091857">
    <property type="component" value="Chromosome 4"/>
</dbReference>
<organism evidence="6 7">
    <name type="scientific">Manihot esculenta</name>
    <name type="common">Cassava</name>
    <name type="synonym">Jatropha manihot</name>
    <dbReference type="NCBI Taxonomy" id="3983"/>
    <lineage>
        <taxon>Eukaryota</taxon>
        <taxon>Viridiplantae</taxon>
        <taxon>Streptophyta</taxon>
        <taxon>Embryophyta</taxon>
        <taxon>Tracheophyta</taxon>
        <taxon>Spermatophyta</taxon>
        <taxon>Magnoliopsida</taxon>
        <taxon>eudicotyledons</taxon>
        <taxon>Gunneridae</taxon>
        <taxon>Pentapetalae</taxon>
        <taxon>rosids</taxon>
        <taxon>fabids</taxon>
        <taxon>Malpighiales</taxon>
        <taxon>Euphorbiaceae</taxon>
        <taxon>Crotonoideae</taxon>
        <taxon>Manihoteae</taxon>
        <taxon>Manihot</taxon>
    </lineage>
</organism>
<dbReference type="AlphaFoldDB" id="A0A2C9W1E1"/>
<dbReference type="SUPFAM" id="SSF57850">
    <property type="entry name" value="RING/U-box"/>
    <property type="match status" value="1"/>
</dbReference>
<evidence type="ECO:0000313" key="7">
    <source>
        <dbReference type="Proteomes" id="UP000091857"/>
    </source>
</evidence>
<reference evidence="7" key="1">
    <citation type="journal article" date="2016" name="Nat. Biotechnol.">
        <title>Sequencing wild and cultivated cassava and related species reveals extensive interspecific hybridization and genetic diversity.</title>
        <authorList>
            <person name="Bredeson J.V."/>
            <person name="Lyons J.B."/>
            <person name="Prochnik S.E."/>
            <person name="Wu G.A."/>
            <person name="Ha C.M."/>
            <person name="Edsinger-Gonzales E."/>
            <person name="Grimwood J."/>
            <person name="Schmutz J."/>
            <person name="Rabbi I.Y."/>
            <person name="Egesi C."/>
            <person name="Nauluvula P."/>
            <person name="Lebot V."/>
            <person name="Ndunguru J."/>
            <person name="Mkamilo G."/>
            <person name="Bart R.S."/>
            <person name="Setter T.L."/>
            <person name="Gleadow R.M."/>
            <person name="Kulakow P."/>
            <person name="Ferguson M.E."/>
            <person name="Rounsley S."/>
            <person name="Rokhsar D.S."/>
        </authorList>
    </citation>
    <scope>NUCLEOTIDE SEQUENCE [LARGE SCALE GENOMIC DNA]</scope>
    <source>
        <strain evidence="7">cv. AM560-2</strain>
    </source>
</reference>
<dbReference type="GO" id="GO:0006511">
    <property type="term" value="P:ubiquitin-dependent protein catabolic process"/>
    <property type="evidence" value="ECO:0000318"/>
    <property type="project" value="GO_Central"/>
</dbReference>
<dbReference type="PANTHER" id="PTHR45931">
    <property type="entry name" value="SI:CH211-59O9.10"/>
    <property type="match status" value="1"/>
</dbReference>
<dbReference type="Gramene" id="Manes.04G106800.1.v8.1">
    <property type="protein sequence ID" value="Manes.04G106800.1.v8.1.CDS.1"/>
    <property type="gene ID" value="Manes.04G106800.v8.1"/>
</dbReference>
<dbReference type="GO" id="GO:0005634">
    <property type="term" value="C:nucleus"/>
    <property type="evidence" value="ECO:0000318"/>
    <property type="project" value="GO_Central"/>
</dbReference>
<evidence type="ECO:0000256" key="1">
    <source>
        <dbReference type="ARBA" id="ARBA00022723"/>
    </source>
</evidence>
<dbReference type="PROSITE" id="PS50089">
    <property type="entry name" value="ZF_RING_2"/>
    <property type="match status" value="1"/>
</dbReference>
<feature type="domain" description="RING-type" evidence="5">
    <location>
        <begin position="181"/>
        <end position="223"/>
    </location>
</feature>
<dbReference type="OMA" id="YEQPCKS"/>
<dbReference type="GO" id="GO:0061630">
    <property type="term" value="F:ubiquitin protein ligase activity"/>
    <property type="evidence" value="ECO:0000318"/>
    <property type="project" value="GO_Central"/>
</dbReference>
<keyword evidence="1" id="KW-0479">Metal-binding</keyword>